<dbReference type="NCBIfam" id="TIGR00757">
    <property type="entry name" value="RNaseEG"/>
    <property type="match status" value="1"/>
</dbReference>
<dbReference type="GO" id="GO:0004540">
    <property type="term" value="F:RNA nuclease activity"/>
    <property type="evidence" value="ECO:0007669"/>
    <property type="project" value="InterPro"/>
</dbReference>
<comment type="cofactor">
    <cofactor evidence="1">
        <name>Mg(2+)</name>
        <dbReference type="ChEBI" id="CHEBI:18420"/>
    </cofactor>
</comment>
<gene>
    <name evidence="7" type="ORF">KGMB03357_23660</name>
</gene>
<dbReference type="CDD" id="cd04453">
    <property type="entry name" value="S1_RNase_E"/>
    <property type="match status" value="1"/>
</dbReference>
<proteinExistence type="predicted"/>
<keyword evidence="3" id="KW-0378">Hydrolase</keyword>
<dbReference type="InterPro" id="IPR019307">
    <property type="entry name" value="RNA-bd_AU-1/RNase_E/G"/>
</dbReference>
<dbReference type="SUPFAM" id="SSF50249">
    <property type="entry name" value="Nucleic acid-binding proteins"/>
    <property type="match status" value="1"/>
</dbReference>
<dbReference type="GO" id="GO:0016787">
    <property type="term" value="F:hydrolase activity"/>
    <property type="evidence" value="ECO:0007669"/>
    <property type="project" value="UniProtKB-KW"/>
</dbReference>
<organism evidence="7 8">
    <name type="scientific">Anaerotignum faecicola</name>
    <dbReference type="NCBI Taxonomy" id="2358141"/>
    <lineage>
        <taxon>Bacteria</taxon>
        <taxon>Bacillati</taxon>
        <taxon>Bacillota</taxon>
        <taxon>Clostridia</taxon>
        <taxon>Lachnospirales</taxon>
        <taxon>Anaerotignaceae</taxon>
        <taxon>Anaerotignum</taxon>
    </lineage>
</organism>
<dbReference type="GO" id="GO:0046872">
    <property type="term" value="F:metal ion binding"/>
    <property type="evidence" value="ECO:0007669"/>
    <property type="project" value="UniProtKB-KW"/>
</dbReference>
<reference evidence="7 8" key="1">
    <citation type="submission" date="2018-10" db="EMBL/GenBank/DDBJ databases">
        <title>Draft Genome Sequence of Anaerotignum sp. KCTC 15736.</title>
        <authorList>
            <person name="Choi S.H."/>
            <person name="Kim J.S."/>
            <person name="Kang S.W."/>
            <person name="Lee J.S."/>
            <person name="Park S.H."/>
        </authorList>
    </citation>
    <scope>NUCLEOTIDE SEQUENCE [LARGE SCALE GENOMIC DNA]</scope>
    <source>
        <strain evidence="7 8">KCTC 15736</strain>
    </source>
</reference>
<accession>A0A401LGR3</accession>
<evidence type="ECO:0000313" key="8">
    <source>
        <dbReference type="Proteomes" id="UP000287361"/>
    </source>
</evidence>
<dbReference type="Gene3D" id="2.40.50.140">
    <property type="entry name" value="Nucleic acid-binding proteins"/>
    <property type="match status" value="1"/>
</dbReference>
<feature type="domain" description="RNA-binding protein AU-1/Ribonuclease E/G" evidence="6">
    <location>
        <begin position="112"/>
        <end position="380"/>
    </location>
</feature>
<protein>
    <submittedName>
        <fullName evidence="7">Ribonuclease</fullName>
    </submittedName>
</protein>
<keyword evidence="5" id="KW-0694">RNA-binding</keyword>
<evidence type="ECO:0000256" key="1">
    <source>
        <dbReference type="ARBA" id="ARBA00001946"/>
    </source>
</evidence>
<keyword evidence="8" id="KW-1185">Reference proteome</keyword>
<dbReference type="EMBL" id="BHVZ01000014">
    <property type="protein sequence ID" value="GCB30705.1"/>
    <property type="molecule type" value="Genomic_DNA"/>
</dbReference>
<evidence type="ECO:0000256" key="2">
    <source>
        <dbReference type="ARBA" id="ARBA00022723"/>
    </source>
</evidence>
<evidence type="ECO:0000259" key="6">
    <source>
        <dbReference type="Pfam" id="PF10150"/>
    </source>
</evidence>
<evidence type="ECO:0000256" key="5">
    <source>
        <dbReference type="ARBA" id="ARBA00022884"/>
    </source>
</evidence>
<dbReference type="Proteomes" id="UP000287361">
    <property type="component" value="Unassembled WGS sequence"/>
</dbReference>
<dbReference type="InterPro" id="IPR004659">
    <property type="entry name" value="RNase_E/G"/>
</dbReference>
<sequence>MKRVLMDISADLTRIALAEDGELKELYYESKREESLVGNVYAGRVANVMPNLQAAFVDIGAEKNGYYYYGNARAVSDAEKNSARPKVGDTLLLQVEKDAVGTKGAVLTGKFSFPGKFLVLLPEEGGEIGISRKITDSAERARIREILTELLPADCGAIVRTNGEGKSREEFEREWKQLWAKCERLKTGEFLKPPALISQENHPVKRAARDFYGADVEEYVVNEAESYRELLESGDFNGEGQPALRLHTDAIPLFEAYFLESQSEKALDEHVWLKSGGFLVIEETEACVVIDVNTGKAAGRGDLQKTILKTNLEAAEEAAKQMRLRNLSGIIIIDFIDMADTAAQKEVTQRLKKAVAKDRIKTVVVGMTELGLMQVTRKKTRPSLKRQMTTKCRACDGSGRLPSIEWTVTRMRREAESVFAHTIYNELTVQADKRLLAAFAGGDGAWKTALEKKSGGTILLEESEMGFGQYAMEKRKKKVNV</sequence>
<dbReference type="GO" id="GO:0005737">
    <property type="term" value="C:cytoplasm"/>
    <property type="evidence" value="ECO:0007669"/>
    <property type="project" value="TreeGrafter"/>
</dbReference>
<keyword evidence="4" id="KW-0460">Magnesium</keyword>
<evidence type="ECO:0000256" key="4">
    <source>
        <dbReference type="ARBA" id="ARBA00022842"/>
    </source>
</evidence>
<evidence type="ECO:0000313" key="7">
    <source>
        <dbReference type="EMBL" id="GCB30705.1"/>
    </source>
</evidence>
<keyword evidence="2" id="KW-0479">Metal-binding</keyword>
<dbReference type="Pfam" id="PF10150">
    <property type="entry name" value="RNase_E_G"/>
    <property type="match status" value="1"/>
</dbReference>
<dbReference type="OrthoDB" id="9804278at2"/>
<dbReference type="AlphaFoldDB" id="A0A401LGR3"/>
<dbReference type="GO" id="GO:0006364">
    <property type="term" value="P:rRNA processing"/>
    <property type="evidence" value="ECO:0007669"/>
    <property type="project" value="TreeGrafter"/>
</dbReference>
<dbReference type="PANTHER" id="PTHR30001:SF0">
    <property type="entry name" value="RIBONUCLEASE G"/>
    <property type="match status" value="1"/>
</dbReference>
<dbReference type="InterPro" id="IPR012340">
    <property type="entry name" value="NA-bd_OB-fold"/>
</dbReference>
<evidence type="ECO:0000256" key="3">
    <source>
        <dbReference type="ARBA" id="ARBA00022801"/>
    </source>
</evidence>
<name>A0A401LGR3_9FIRM</name>
<dbReference type="GO" id="GO:0003723">
    <property type="term" value="F:RNA binding"/>
    <property type="evidence" value="ECO:0007669"/>
    <property type="project" value="UniProtKB-KW"/>
</dbReference>
<comment type="caution">
    <text evidence="7">The sequence shown here is derived from an EMBL/GenBank/DDBJ whole genome shotgun (WGS) entry which is preliminary data.</text>
</comment>
<dbReference type="PANTHER" id="PTHR30001">
    <property type="entry name" value="RIBONUCLEASE"/>
    <property type="match status" value="1"/>
</dbReference>